<dbReference type="PANTHER" id="PTHR34595">
    <property type="entry name" value="BLR5612 PROTEIN"/>
    <property type="match status" value="1"/>
</dbReference>
<reference evidence="4 5" key="1">
    <citation type="submission" date="2014-01" db="EMBL/GenBank/DDBJ databases">
        <title>Full genme sequencing of cellulolytic bacterium Gynuella sunshinyii YC6258T gen. nov., sp. nov.</title>
        <authorList>
            <person name="Khan H."/>
            <person name="Chung E.J."/>
            <person name="Chung Y.R."/>
        </authorList>
    </citation>
    <scope>NUCLEOTIDE SEQUENCE [LARGE SCALE GENOMIC DNA]</scope>
    <source>
        <strain evidence="4 5">YC6258</strain>
    </source>
</reference>
<dbReference type="EMBL" id="CP007142">
    <property type="protein sequence ID" value="AJQ97561.1"/>
    <property type="molecule type" value="Genomic_DNA"/>
</dbReference>
<accession>A0A0C5VTQ1</accession>
<dbReference type="InterPro" id="IPR007296">
    <property type="entry name" value="DUF403"/>
</dbReference>
<dbReference type="PANTHER" id="PTHR34595:SF2">
    <property type="entry name" value="BLR2978 PROTEIN"/>
    <property type="match status" value="1"/>
</dbReference>
<dbReference type="Pfam" id="PF14403">
    <property type="entry name" value="CP_ATPgrasp_2"/>
    <property type="match status" value="1"/>
</dbReference>
<evidence type="ECO:0000313" key="5">
    <source>
        <dbReference type="Proteomes" id="UP000032266"/>
    </source>
</evidence>
<feature type="region of interest" description="Disordered" evidence="1">
    <location>
        <begin position="1"/>
        <end position="23"/>
    </location>
</feature>
<sequence length="846" mass="95896">MQQQMQDMMTTTGYAKPADSRDEVYDSEGQIRPHWKYLLESLESLGPEAMRERQKKVSRILRDDGATYKIYQQPEASQVWQLNPVPLLIDSEEWAFIESGMLERSELYNLILEDVYGPQTLIKHKVIPPELVFSSAGFLRSCHQLKIPGSHQLIIHAIDLIRNPSGQLTVISDRCQAPSGAGYALENRTVMTRVFPSLFRDSHVHRLAYFFTQLRLKLNDLNPNGGLPRVVILTPGALNETYFEHVYLSNYLGFPLVQGNDLTVRGGYVWMKSLDGLKRVDVILRRVDDIYCDPVELRGDSHLGVPGIMGVARAGKVVIANPLGSGFLENPALYRYLPAIGRHLQGREPRLQNVRTWWCGDPDDLQYVLDNIATLMIKPCYRKAGAYSVYGPSLDANKLTAWKNRIKRSPYMYVAQEYMPSSCSPTWHQEKMLPRHSVLRTFSVAGEFDYAIMPGGLTRVSLDESAHVVSNQTGSVSKDTWVLASEPEKSVAVKAEGTLEETFSIQQELPSRVAENLFWMGRYAERAEAALRFLRTVFLQLNRVEPLPQSSYRILLKGLTQLTMSYPGFAADNEKLFANPESELYQLIQDRHRAGSVAANLYAMLRSAEQVKEQLTSDTQRIINDIGDELDILRSTLRPGLWSAPEEALDPLVTTLLALSGLVQESMVRDYAWNFIDLGRRLERSLQMISQIRSLFVPCLKDEEQELLVESLLLSNESIITYRRRYHCQPEVGKGLDMLLFDASNPRSILYQLNKISKHLKQLPVQGGHLSAHDKLILEATTAVQLCDIHTMAQEDNNGVRTLLDQLMARIQRLLAATSDALSDRYFDHTAGPQPLVRNTFWQDDL</sequence>
<evidence type="ECO:0000259" key="3">
    <source>
        <dbReference type="Pfam" id="PF14403"/>
    </source>
</evidence>
<dbReference type="PATRIC" id="fig|1445510.3.peg.5497"/>
<protein>
    <submittedName>
        <fullName evidence="4">Uncharacterized protein</fullName>
    </submittedName>
</protein>
<feature type="domain" description="Circularly permuted ATP-grasp type 2" evidence="3">
    <location>
        <begin position="86"/>
        <end position="461"/>
    </location>
</feature>
<dbReference type="AlphaFoldDB" id="A0A0C5VTQ1"/>
<dbReference type="Gene3D" id="3.40.50.11290">
    <property type="match status" value="1"/>
</dbReference>
<dbReference type="KEGG" id="gsn:YC6258_05533"/>
<keyword evidence="5" id="KW-1185">Reference proteome</keyword>
<proteinExistence type="predicted"/>
<evidence type="ECO:0000313" key="4">
    <source>
        <dbReference type="EMBL" id="AJQ97561.1"/>
    </source>
</evidence>
<gene>
    <name evidence="4" type="ORF">YC6258_05533</name>
</gene>
<organism evidence="4 5">
    <name type="scientific">Gynuella sunshinyii YC6258</name>
    <dbReference type="NCBI Taxonomy" id="1445510"/>
    <lineage>
        <taxon>Bacteria</taxon>
        <taxon>Pseudomonadati</taxon>
        <taxon>Pseudomonadota</taxon>
        <taxon>Gammaproteobacteria</taxon>
        <taxon>Oceanospirillales</taxon>
        <taxon>Saccharospirillaceae</taxon>
        <taxon>Gynuella</taxon>
    </lineage>
</organism>
<dbReference type="HOGENOM" id="CLU_013951_0_0_6"/>
<dbReference type="Pfam" id="PF04168">
    <property type="entry name" value="Alpha-E"/>
    <property type="match status" value="1"/>
</dbReference>
<dbReference type="Proteomes" id="UP000032266">
    <property type="component" value="Chromosome"/>
</dbReference>
<dbReference type="InterPro" id="IPR051680">
    <property type="entry name" value="ATP-dep_Glu-Cys_Ligase-2"/>
</dbReference>
<dbReference type="Gene3D" id="3.30.1490.270">
    <property type="match status" value="1"/>
</dbReference>
<evidence type="ECO:0000259" key="2">
    <source>
        <dbReference type="Pfam" id="PF04168"/>
    </source>
</evidence>
<dbReference type="InterPro" id="IPR025841">
    <property type="entry name" value="CP_ATPgrasp_2"/>
</dbReference>
<feature type="domain" description="DUF403" evidence="2">
    <location>
        <begin position="509"/>
        <end position="827"/>
    </location>
</feature>
<name>A0A0C5VTQ1_9GAMM</name>
<feature type="compositionally biased region" description="Low complexity" evidence="1">
    <location>
        <begin position="1"/>
        <end position="12"/>
    </location>
</feature>
<dbReference type="STRING" id="1445510.YC6258_05533"/>
<dbReference type="SUPFAM" id="SSF56059">
    <property type="entry name" value="Glutathione synthetase ATP-binding domain-like"/>
    <property type="match status" value="1"/>
</dbReference>
<evidence type="ECO:0000256" key="1">
    <source>
        <dbReference type="SAM" id="MobiDB-lite"/>
    </source>
</evidence>